<keyword evidence="3" id="KW-0479">Metal-binding</keyword>
<evidence type="ECO:0000256" key="6">
    <source>
        <dbReference type="ARBA" id="ARBA00023014"/>
    </source>
</evidence>
<evidence type="ECO:0000256" key="2">
    <source>
        <dbReference type="ARBA" id="ARBA00022714"/>
    </source>
</evidence>
<dbReference type="SUPFAM" id="SSF50022">
    <property type="entry name" value="ISP domain"/>
    <property type="match status" value="1"/>
</dbReference>
<dbReference type="RefSeq" id="WP_151540917.1">
    <property type="nucleotide sequence ID" value="NZ_WBMR01000039.1"/>
</dbReference>
<dbReference type="OrthoDB" id="5243643at2"/>
<dbReference type="GO" id="GO:0051213">
    <property type="term" value="F:dioxygenase activity"/>
    <property type="evidence" value="ECO:0007669"/>
    <property type="project" value="UniProtKB-KW"/>
</dbReference>
<comment type="cofactor">
    <cofactor evidence="1">
        <name>Fe cation</name>
        <dbReference type="ChEBI" id="CHEBI:24875"/>
    </cofactor>
</comment>
<dbReference type="CDD" id="cd00680">
    <property type="entry name" value="RHO_alpha_C"/>
    <property type="match status" value="1"/>
</dbReference>
<dbReference type="GO" id="GO:0051537">
    <property type="term" value="F:2 iron, 2 sulfur cluster binding"/>
    <property type="evidence" value="ECO:0007669"/>
    <property type="project" value="UniProtKB-KW"/>
</dbReference>
<dbReference type="GO" id="GO:0004497">
    <property type="term" value="F:monooxygenase activity"/>
    <property type="evidence" value="ECO:0007669"/>
    <property type="project" value="UniProtKB-ARBA"/>
</dbReference>
<sequence>MPRFPKPPEGSWTEHYPELGTDPVSYEDSITPEFYEREKAAIFKRAWLNVGRVEQLPRKGSYFTKDVDAAHASIIVLRDREGQVRAFHNICRHRGNKLVWSDDPKQDTAGFCRQFTCKYHGWRYGLDGALTFIQQEGEFFDVDKSRYGLAPVHCDVWAGFIFVNFAREPEQSLREFLGPMVTALEGYPFEKQTARFAYSTTIHANWKLYMDAFAEFYHAPVLHAKQSPEKYSTAAQQAGFEAPHYQIDGPHRMVSTSGVRFWEMDSELVKPMEILTRSGLFGPWDAADLGEMPAGVNPAKCDPWGLDSFQLFPNFVILIWSQGWYLTYHYWPTSYNTHVFEGNVYFLPAANVRERIAQEMAAVTFKEFALQDSNTLEATQMMLETRYIDRFLLNDQEILCRHLHKVVGDWVDDHEGARK</sequence>
<dbReference type="SUPFAM" id="SSF55961">
    <property type="entry name" value="Bet v1-like"/>
    <property type="match status" value="1"/>
</dbReference>
<gene>
    <name evidence="8" type="ORF">F9B16_16260</name>
</gene>
<keyword evidence="6" id="KW-0411">Iron-sulfur</keyword>
<name>A0A6L3VZ33_9ACTN</name>
<evidence type="ECO:0000256" key="1">
    <source>
        <dbReference type="ARBA" id="ARBA00001962"/>
    </source>
</evidence>
<evidence type="ECO:0000259" key="7">
    <source>
        <dbReference type="PROSITE" id="PS51296"/>
    </source>
</evidence>
<keyword evidence="5" id="KW-0408">Iron</keyword>
<proteinExistence type="predicted"/>
<keyword evidence="8" id="KW-0223">Dioxygenase</keyword>
<evidence type="ECO:0000313" key="9">
    <source>
        <dbReference type="Proteomes" id="UP000483004"/>
    </source>
</evidence>
<dbReference type="GO" id="GO:0016705">
    <property type="term" value="F:oxidoreductase activity, acting on paired donors, with incorporation or reduction of molecular oxygen"/>
    <property type="evidence" value="ECO:0007669"/>
    <property type="project" value="UniProtKB-ARBA"/>
</dbReference>
<dbReference type="EMBL" id="WBMR01000039">
    <property type="protein sequence ID" value="KAB2381276.1"/>
    <property type="molecule type" value="Genomic_DNA"/>
</dbReference>
<dbReference type="InterPro" id="IPR015879">
    <property type="entry name" value="Ring_hydroxy_dOase_asu_C_dom"/>
</dbReference>
<dbReference type="GO" id="GO:0005506">
    <property type="term" value="F:iron ion binding"/>
    <property type="evidence" value="ECO:0007669"/>
    <property type="project" value="InterPro"/>
</dbReference>
<dbReference type="Pfam" id="PF00355">
    <property type="entry name" value="Rieske"/>
    <property type="match status" value="1"/>
</dbReference>
<evidence type="ECO:0000256" key="4">
    <source>
        <dbReference type="ARBA" id="ARBA00023002"/>
    </source>
</evidence>
<dbReference type="PANTHER" id="PTHR43756">
    <property type="entry name" value="CHOLINE MONOOXYGENASE, CHLOROPLASTIC"/>
    <property type="match status" value="1"/>
</dbReference>
<organism evidence="8 9">
    <name type="scientific">Actinomadura montaniterrae</name>
    <dbReference type="NCBI Taxonomy" id="1803903"/>
    <lineage>
        <taxon>Bacteria</taxon>
        <taxon>Bacillati</taxon>
        <taxon>Actinomycetota</taxon>
        <taxon>Actinomycetes</taxon>
        <taxon>Streptosporangiales</taxon>
        <taxon>Thermomonosporaceae</taxon>
        <taxon>Actinomadura</taxon>
    </lineage>
</organism>
<dbReference type="InterPro" id="IPR017941">
    <property type="entry name" value="Rieske_2Fe-2S"/>
</dbReference>
<dbReference type="Gene3D" id="3.90.380.10">
    <property type="entry name" value="Naphthalene 1,2-dioxygenase Alpha Subunit, Chain A, domain 1"/>
    <property type="match status" value="1"/>
</dbReference>
<dbReference type="PANTHER" id="PTHR43756:SF5">
    <property type="entry name" value="CHOLINE MONOOXYGENASE, CHLOROPLASTIC"/>
    <property type="match status" value="1"/>
</dbReference>
<dbReference type="Gene3D" id="2.102.10.10">
    <property type="entry name" value="Rieske [2Fe-2S] iron-sulphur domain"/>
    <property type="match status" value="1"/>
</dbReference>
<comment type="caution">
    <text evidence="8">The sequence shown here is derived from an EMBL/GenBank/DDBJ whole genome shotgun (WGS) entry which is preliminary data.</text>
</comment>
<keyword evidence="9" id="KW-1185">Reference proteome</keyword>
<dbReference type="PRINTS" id="PR00090">
    <property type="entry name" value="RNGDIOXGNASE"/>
</dbReference>
<feature type="domain" description="Rieske" evidence="7">
    <location>
        <begin position="47"/>
        <end position="163"/>
    </location>
</feature>
<dbReference type="AlphaFoldDB" id="A0A6L3VZ33"/>
<evidence type="ECO:0000256" key="5">
    <source>
        <dbReference type="ARBA" id="ARBA00023004"/>
    </source>
</evidence>
<dbReference type="PROSITE" id="PS51296">
    <property type="entry name" value="RIESKE"/>
    <property type="match status" value="1"/>
</dbReference>
<keyword evidence="4" id="KW-0560">Oxidoreductase</keyword>
<accession>A0A6L3VZ33</accession>
<dbReference type="InterPro" id="IPR001663">
    <property type="entry name" value="Rng_hydr_dOase-A"/>
</dbReference>
<reference evidence="8 9" key="1">
    <citation type="submission" date="2019-09" db="EMBL/GenBank/DDBJ databases">
        <title>Actinomadura physcomitrii sp. nov., a novel actinomycete isolated from moss [Physcomitrium sphaericum (Ludw) Fuernr].</title>
        <authorList>
            <person name="Liu C."/>
            <person name="Zhuang X."/>
        </authorList>
    </citation>
    <scope>NUCLEOTIDE SEQUENCE [LARGE SCALE GENOMIC DNA]</scope>
    <source>
        <strain evidence="8 9">CYP1-1B</strain>
    </source>
</reference>
<dbReference type="InterPro" id="IPR036922">
    <property type="entry name" value="Rieske_2Fe-2S_sf"/>
</dbReference>
<keyword evidence="2" id="KW-0001">2Fe-2S</keyword>
<evidence type="ECO:0000256" key="3">
    <source>
        <dbReference type="ARBA" id="ARBA00022723"/>
    </source>
</evidence>
<dbReference type="Pfam" id="PF00848">
    <property type="entry name" value="Ring_hydroxyl_A"/>
    <property type="match status" value="1"/>
</dbReference>
<evidence type="ECO:0000313" key="8">
    <source>
        <dbReference type="EMBL" id="KAB2381276.1"/>
    </source>
</evidence>
<dbReference type="CDD" id="cd03469">
    <property type="entry name" value="Rieske_RO_Alpha_N"/>
    <property type="match status" value="1"/>
</dbReference>
<protein>
    <submittedName>
        <fullName evidence="8">Aromatic ring-hydroxylating dioxygenase subunit alpha</fullName>
    </submittedName>
</protein>
<dbReference type="Proteomes" id="UP000483004">
    <property type="component" value="Unassembled WGS sequence"/>
</dbReference>